<name>A0A939D706_CLOAM</name>
<dbReference type="InterPro" id="IPR049939">
    <property type="entry name" value="NifE-like"/>
</dbReference>
<keyword evidence="3" id="KW-1185">Reference proteome</keyword>
<dbReference type="EMBL" id="JAFJZZ010000001">
    <property type="protein sequence ID" value="MBN7772235.1"/>
    <property type="molecule type" value="Genomic_DNA"/>
</dbReference>
<protein>
    <submittedName>
        <fullName evidence="2">Nitrogen fixation protein NifK</fullName>
    </submittedName>
</protein>
<feature type="domain" description="Nitrogenase/oxidoreductase component 1" evidence="1">
    <location>
        <begin position="28"/>
        <end position="440"/>
    </location>
</feature>
<reference evidence="2" key="1">
    <citation type="submission" date="2021-02" db="EMBL/GenBank/DDBJ databases">
        <title>Abyssanaerobacter marinus gen.nov., sp., nov, anaerobic bacterium isolated from the Onnuri vent field of Indian Ocean and suggestion of Mogibacteriaceae fam. nov., and proposal of reclassification of ambiguous this family's genus member.</title>
        <authorList>
            <person name="Kim Y.J."/>
            <person name="Yang J.-A."/>
        </authorList>
    </citation>
    <scope>NUCLEOTIDE SEQUENCE</scope>
    <source>
        <strain evidence="2">DSM 2634</strain>
    </source>
</reference>
<dbReference type="InterPro" id="IPR000510">
    <property type="entry name" value="Nase/OxRdtase_comp1"/>
</dbReference>
<dbReference type="PANTHER" id="PTHR42956">
    <property type="entry name" value="NITROGENASE IRON-MOLYBDENUM COFACTOR BIOSYNTHESIS PROTEIN NIFE"/>
    <property type="match status" value="1"/>
</dbReference>
<accession>A0A939D706</accession>
<evidence type="ECO:0000259" key="1">
    <source>
        <dbReference type="Pfam" id="PF00148"/>
    </source>
</evidence>
<dbReference type="GO" id="GO:0016491">
    <property type="term" value="F:oxidoreductase activity"/>
    <property type="evidence" value="ECO:0007669"/>
    <property type="project" value="InterPro"/>
</dbReference>
<dbReference type="Gene3D" id="3.40.50.1980">
    <property type="entry name" value="Nitrogenase molybdenum iron protein domain"/>
    <property type="match status" value="3"/>
</dbReference>
<dbReference type="PANTHER" id="PTHR42956:SF1">
    <property type="entry name" value="NITROGENASE IRON-MOLYBDENUM COFACTOR BIOSYNTHESIS PROTEIN NIFE"/>
    <property type="match status" value="1"/>
</dbReference>
<comment type="caution">
    <text evidence="2">The sequence shown here is derived from an EMBL/GenBank/DDBJ whole genome shotgun (WGS) entry which is preliminary data.</text>
</comment>
<dbReference type="SUPFAM" id="SSF53807">
    <property type="entry name" value="Helical backbone' metal receptor"/>
    <property type="match status" value="1"/>
</dbReference>
<organism evidence="2 3">
    <name type="scientific">Clostridium aminobutyricum</name>
    <dbReference type="NCBI Taxonomy" id="33953"/>
    <lineage>
        <taxon>Bacteria</taxon>
        <taxon>Bacillati</taxon>
        <taxon>Bacillota</taxon>
        <taxon>Clostridia</taxon>
        <taxon>Eubacteriales</taxon>
        <taxon>Clostridiaceae</taxon>
        <taxon>Clostridium</taxon>
    </lineage>
</organism>
<evidence type="ECO:0000313" key="3">
    <source>
        <dbReference type="Proteomes" id="UP000664545"/>
    </source>
</evidence>
<proteinExistence type="predicted"/>
<dbReference type="AlphaFoldDB" id="A0A939D706"/>
<dbReference type="Pfam" id="PF00148">
    <property type="entry name" value="Oxidored_nitro"/>
    <property type="match status" value="1"/>
</dbReference>
<evidence type="ECO:0000313" key="2">
    <source>
        <dbReference type="EMBL" id="MBN7772235.1"/>
    </source>
</evidence>
<gene>
    <name evidence="2" type="ORF">JYB65_02560</name>
</gene>
<dbReference type="Proteomes" id="UP000664545">
    <property type="component" value="Unassembled WGS sequence"/>
</dbReference>
<sequence>MKINGEFKGTAGKGTSMSTIVEGPRGNCALGGANAVLSAINRVIPIYHSGPGCCMQTTAGEADQAGLRTPFYVSGVSIPCTNMLERDVVFGGVERLRETIEGAVEILDADAFFVLTGCTAGIIGDDIASVTDEFAERGLPVYPIESPGFLGESYRGYEIAFKALLKYIVKPSSRQENLVNLFGIMPYHDPFWEGNLEELTRILEKLGLKVNTFFTQHQGLEEVRHSSGAALNIIVSPWLLKSAAEEYESRFGVPTLRWPGLPVGASDTSAFVRAVAKTLGIEEIGEKVIAEEEDYVYSYLETAIGVVSWKKFAVVGDASTVVGVTRFLANDFSFSPVISIITDPIFRPEDVERINTQITNLDYARPPKIAFESDHWKIKKQLEEYPDITLLVGSSRDREYALEHDIQCCAVAYPITDRLIFNRTYAGYRGSLTFIEDLYDNL</sequence>
<dbReference type="RefSeq" id="WP_206581053.1">
    <property type="nucleotide sequence ID" value="NZ_JAFJZZ010000001.1"/>
</dbReference>